<sequence>MGIENLIQRWRRRRQLAQIAKNFAHEGGLSGRNTETLPEIENLRSVLREAEPLPMPAAYVASRTDAAPRMNWSVPALRLALAGGAAATIAAFSIIVFTPPAATEYATRVGETTTVALQDGSELFLSGNTSASVRFTKNARSITLNSGEATFDVAHDPARPFSVDALNTTIVAVGTEFNVSRRDNVEVDVLEGRVLVSLAQNTSDPVSVSAGGRAIANMETGDIDLASAETERIRSLQRGRLYFDNTPLSEAFEEFEPFSPLRARITDATLANLTVSGSFDIAGIEDFILSVEQALNANVRRSGHVVVVSPSP</sequence>
<dbReference type="InterPro" id="IPR006860">
    <property type="entry name" value="FecR"/>
</dbReference>
<evidence type="ECO:0000259" key="2">
    <source>
        <dbReference type="Pfam" id="PF04773"/>
    </source>
</evidence>
<keyword evidence="1" id="KW-0472">Membrane</keyword>
<protein>
    <submittedName>
        <fullName evidence="3">FecR domain-containing protein</fullName>
    </submittedName>
</protein>
<dbReference type="PANTHER" id="PTHR30273">
    <property type="entry name" value="PERIPLASMIC SIGNAL SENSOR AND SIGMA FACTOR ACTIVATOR FECR-RELATED"/>
    <property type="match status" value="1"/>
</dbReference>
<proteinExistence type="predicted"/>
<dbReference type="Pfam" id="PF04773">
    <property type="entry name" value="FecR"/>
    <property type="match status" value="1"/>
</dbReference>
<dbReference type="RefSeq" id="WP_274493723.1">
    <property type="nucleotide sequence ID" value="NZ_CP118166.1"/>
</dbReference>
<reference evidence="3" key="1">
    <citation type="submission" date="2023-02" db="EMBL/GenBank/DDBJ databases">
        <title>Genome sequence of Hyphococcus flavus.</title>
        <authorList>
            <person name="Rong J.-C."/>
            <person name="Zhao Q."/>
            <person name="Yi M."/>
            <person name="Wu J.-Y."/>
        </authorList>
    </citation>
    <scope>NUCLEOTIDE SEQUENCE</scope>
    <source>
        <strain evidence="3">MCCC 1K03223</strain>
    </source>
</reference>
<dbReference type="PIRSF" id="PIRSF018266">
    <property type="entry name" value="FecR"/>
    <property type="match status" value="1"/>
</dbReference>
<feature type="transmembrane region" description="Helical" evidence="1">
    <location>
        <begin position="79"/>
        <end position="98"/>
    </location>
</feature>
<dbReference type="PROSITE" id="PS50524">
    <property type="entry name" value="RDRP_DSRNA_BIR"/>
    <property type="match status" value="1"/>
</dbReference>
<dbReference type="Proteomes" id="UP001214043">
    <property type="component" value="Chromosome"/>
</dbReference>
<keyword evidence="1" id="KW-1133">Transmembrane helix</keyword>
<keyword evidence="4" id="KW-1185">Reference proteome</keyword>
<dbReference type="Gene3D" id="2.60.120.1440">
    <property type="match status" value="1"/>
</dbReference>
<name>A0AAE9ZIU9_9PROT</name>
<accession>A0AAE9ZIU9</accession>
<dbReference type="GO" id="GO:0016989">
    <property type="term" value="F:sigma factor antagonist activity"/>
    <property type="evidence" value="ECO:0007669"/>
    <property type="project" value="TreeGrafter"/>
</dbReference>
<dbReference type="Gene3D" id="3.55.50.30">
    <property type="match status" value="1"/>
</dbReference>
<dbReference type="PANTHER" id="PTHR30273:SF2">
    <property type="entry name" value="PROTEIN FECR"/>
    <property type="match status" value="1"/>
</dbReference>
<evidence type="ECO:0000313" key="4">
    <source>
        <dbReference type="Proteomes" id="UP001214043"/>
    </source>
</evidence>
<evidence type="ECO:0000313" key="3">
    <source>
        <dbReference type="EMBL" id="WDI31836.1"/>
    </source>
</evidence>
<organism evidence="3 4">
    <name type="scientific">Hyphococcus flavus</name>
    <dbReference type="NCBI Taxonomy" id="1866326"/>
    <lineage>
        <taxon>Bacteria</taxon>
        <taxon>Pseudomonadati</taxon>
        <taxon>Pseudomonadota</taxon>
        <taxon>Alphaproteobacteria</taxon>
        <taxon>Parvularculales</taxon>
        <taxon>Parvularculaceae</taxon>
        <taxon>Hyphococcus</taxon>
    </lineage>
</organism>
<evidence type="ECO:0000256" key="1">
    <source>
        <dbReference type="SAM" id="Phobius"/>
    </source>
</evidence>
<dbReference type="InterPro" id="IPR012373">
    <property type="entry name" value="Ferrdict_sens_TM"/>
</dbReference>
<gene>
    <name evidence="3" type="ORF">PUV54_01370</name>
</gene>
<dbReference type="KEGG" id="hfl:PUV54_01370"/>
<keyword evidence="1" id="KW-0812">Transmembrane</keyword>
<feature type="domain" description="FecR protein" evidence="2">
    <location>
        <begin position="104"/>
        <end position="194"/>
    </location>
</feature>
<dbReference type="AlphaFoldDB" id="A0AAE9ZIU9"/>
<dbReference type="EMBL" id="CP118166">
    <property type="protein sequence ID" value="WDI31836.1"/>
    <property type="molecule type" value="Genomic_DNA"/>
</dbReference>